<keyword evidence="7" id="KW-0464">Manganese</keyword>
<evidence type="ECO:0000256" key="9">
    <source>
        <dbReference type="ARBA" id="ARBA00023235"/>
    </source>
</evidence>
<reference evidence="12 13" key="1">
    <citation type="submission" date="2020-03" db="EMBL/GenBank/DDBJ databases">
        <title>Draft Genome Sequence of 2-Methylisoborneol Producing Pseudanabaena yagii Strain GIHE-NHR1 Isolated from North Han River in South Korea.</title>
        <authorList>
            <person name="Jeong J."/>
        </authorList>
    </citation>
    <scope>NUCLEOTIDE SEQUENCE [LARGE SCALE GENOMIC DNA]</scope>
    <source>
        <strain evidence="12 13">GIHE-NHR1</strain>
    </source>
</reference>
<evidence type="ECO:0000259" key="11">
    <source>
        <dbReference type="PROSITE" id="PS51462"/>
    </source>
</evidence>
<dbReference type="InterPro" id="IPR015797">
    <property type="entry name" value="NUDIX_hydrolase-like_dom_sf"/>
</dbReference>
<dbReference type="InterPro" id="IPR056375">
    <property type="entry name" value="Idi_bact"/>
</dbReference>
<evidence type="ECO:0000256" key="5">
    <source>
        <dbReference type="ARBA" id="ARBA00022723"/>
    </source>
</evidence>
<evidence type="ECO:0000256" key="2">
    <source>
        <dbReference type="ARBA" id="ARBA00007579"/>
    </source>
</evidence>
<keyword evidence="8" id="KW-0414">Isoprene biosynthesis</keyword>
<name>A0ABX1LWT0_9CYAN</name>
<evidence type="ECO:0000313" key="12">
    <source>
        <dbReference type="EMBL" id="NMF59460.1"/>
    </source>
</evidence>
<dbReference type="NCBIfam" id="TIGR02150">
    <property type="entry name" value="IPP_isom_1"/>
    <property type="match status" value="1"/>
</dbReference>
<dbReference type="NCBIfam" id="NF002995">
    <property type="entry name" value="PRK03759.1"/>
    <property type="match status" value="1"/>
</dbReference>
<dbReference type="PANTHER" id="PTHR10885">
    <property type="entry name" value="ISOPENTENYL-DIPHOSPHATE DELTA-ISOMERASE"/>
    <property type="match status" value="1"/>
</dbReference>
<comment type="pathway">
    <text evidence="1">Isoprenoid biosynthesis; dimethylallyl diphosphate biosynthesis; dimethylallyl diphosphate from isopentenyl diphosphate: step 1/1.</text>
</comment>
<keyword evidence="9 12" id="KW-0413">Isomerase</keyword>
<organism evidence="12 13">
    <name type="scientific">Pseudanabaena yagii GIHE-NHR1</name>
    <dbReference type="NCBI Taxonomy" id="2722753"/>
    <lineage>
        <taxon>Bacteria</taxon>
        <taxon>Bacillati</taxon>
        <taxon>Cyanobacteriota</taxon>
        <taxon>Cyanophyceae</taxon>
        <taxon>Pseudanabaenales</taxon>
        <taxon>Pseudanabaenaceae</taxon>
        <taxon>Pseudanabaena</taxon>
        <taxon>Pseudanabaena yagii</taxon>
    </lineage>
</organism>
<dbReference type="PROSITE" id="PS51462">
    <property type="entry name" value="NUDIX"/>
    <property type="match status" value="1"/>
</dbReference>
<dbReference type="InterPro" id="IPR011876">
    <property type="entry name" value="IsopentenylPP_isomerase_typ1"/>
</dbReference>
<dbReference type="CDD" id="cd02885">
    <property type="entry name" value="NUDIX_IPP_Isomerase"/>
    <property type="match status" value="1"/>
</dbReference>
<dbReference type="PANTHER" id="PTHR10885:SF0">
    <property type="entry name" value="ISOPENTENYL-DIPHOSPHATE DELTA-ISOMERASE"/>
    <property type="match status" value="1"/>
</dbReference>
<evidence type="ECO:0000256" key="7">
    <source>
        <dbReference type="ARBA" id="ARBA00023211"/>
    </source>
</evidence>
<dbReference type="SUPFAM" id="SSF55811">
    <property type="entry name" value="Nudix"/>
    <property type="match status" value="1"/>
</dbReference>
<dbReference type="GO" id="GO:0004452">
    <property type="term" value="F:isopentenyl-diphosphate delta-isomerase activity"/>
    <property type="evidence" value="ECO:0007669"/>
    <property type="project" value="UniProtKB-EC"/>
</dbReference>
<sequence>MSSTAQLDQQLEEKIILVDTSDRQIGTAEKLQVHRDGLLHRAFSIFVLNSQGQLLLQRRAKHKYHSGGLWTNTCCSHPRNEETTLLAAHRRLQEEMGFDCDLKELFSFVYRAELDNDLIEYEFDHVFVGYSDREPILNPDEADDWKWIDLQVLQTDIREHSEAYTYWLRDCCDRFIAAL</sequence>
<gene>
    <name evidence="12" type="primary">idi</name>
    <name evidence="12" type="ORF">HC246_15895</name>
</gene>
<protein>
    <recommendedName>
        <fullName evidence="3 10">Isopentenyl-diphosphate delta-isomerase</fullName>
        <ecNumber evidence="3 10">5.3.3.2</ecNumber>
    </recommendedName>
</protein>
<evidence type="ECO:0000256" key="4">
    <source>
        <dbReference type="ARBA" id="ARBA00022490"/>
    </source>
</evidence>
<evidence type="ECO:0000256" key="1">
    <source>
        <dbReference type="ARBA" id="ARBA00004826"/>
    </source>
</evidence>
<feature type="domain" description="Nudix hydrolase" evidence="11">
    <location>
        <begin position="38"/>
        <end position="170"/>
    </location>
</feature>
<keyword evidence="4" id="KW-0963">Cytoplasm</keyword>
<comment type="caution">
    <text evidence="12">The sequence shown here is derived from an EMBL/GenBank/DDBJ whole genome shotgun (WGS) entry which is preliminary data.</text>
</comment>
<dbReference type="Gene3D" id="3.90.79.10">
    <property type="entry name" value="Nucleoside Triphosphate Pyrophosphohydrolase"/>
    <property type="match status" value="1"/>
</dbReference>
<keyword evidence="6" id="KW-0460">Magnesium</keyword>
<dbReference type="InterPro" id="IPR000086">
    <property type="entry name" value="NUDIX_hydrolase_dom"/>
</dbReference>
<proteinExistence type="inferred from homology"/>
<evidence type="ECO:0000256" key="8">
    <source>
        <dbReference type="ARBA" id="ARBA00023229"/>
    </source>
</evidence>
<accession>A0ABX1LWT0</accession>
<dbReference type="EMBL" id="JAAVJL010000001">
    <property type="protein sequence ID" value="NMF59460.1"/>
    <property type="molecule type" value="Genomic_DNA"/>
</dbReference>
<dbReference type="PIRSF" id="PIRSF018427">
    <property type="entry name" value="Isopntndiph_ism"/>
    <property type="match status" value="1"/>
</dbReference>
<dbReference type="Pfam" id="PF00293">
    <property type="entry name" value="NUDIX"/>
    <property type="match status" value="1"/>
</dbReference>
<evidence type="ECO:0000256" key="6">
    <source>
        <dbReference type="ARBA" id="ARBA00022842"/>
    </source>
</evidence>
<keyword evidence="13" id="KW-1185">Reference proteome</keyword>
<evidence type="ECO:0000313" key="13">
    <source>
        <dbReference type="Proteomes" id="UP000738376"/>
    </source>
</evidence>
<keyword evidence="5" id="KW-0479">Metal-binding</keyword>
<dbReference type="EC" id="5.3.3.2" evidence="3 10"/>
<comment type="similarity">
    <text evidence="2">Belongs to the IPP isomerase type 1 family.</text>
</comment>
<dbReference type="Proteomes" id="UP000738376">
    <property type="component" value="Unassembled WGS sequence"/>
</dbReference>
<dbReference type="RefSeq" id="WP_169364235.1">
    <property type="nucleotide sequence ID" value="NZ_JAAVJL010000001.1"/>
</dbReference>
<evidence type="ECO:0000256" key="3">
    <source>
        <dbReference type="ARBA" id="ARBA00012057"/>
    </source>
</evidence>
<dbReference type="HAMAP" id="MF_00202">
    <property type="entry name" value="Idi"/>
    <property type="match status" value="1"/>
</dbReference>
<evidence type="ECO:0000256" key="10">
    <source>
        <dbReference type="NCBIfam" id="TIGR02150"/>
    </source>
</evidence>